<dbReference type="RefSeq" id="WP_216838813.1">
    <property type="nucleotide sequence ID" value="NZ_JAFNJS010000007.1"/>
</dbReference>
<gene>
    <name evidence="2" type="ORF">ACFOD3_22675</name>
</gene>
<accession>A0ABV7BYC4</accession>
<organism evidence="2 3">
    <name type="scientific">Falsiroseomonas tokyonensis</name>
    <dbReference type="NCBI Taxonomy" id="430521"/>
    <lineage>
        <taxon>Bacteria</taxon>
        <taxon>Pseudomonadati</taxon>
        <taxon>Pseudomonadota</taxon>
        <taxon>Alphaproteobacteria</taxon>
        <taxon>Acetobacterales</taxon>
        <taxon>Roseomonadaceae</taxon>
        <taxon>Falsiroseomonas</taxon>
    </lineage>
</organism>
<evidence type="ECO:0000313" key="3">
    <source>
        <dbReference type="Proteomes" id="UP001595420"/>
    </source>
</evidence>
<protein>
    <submittedName>
        <fullName evidence="2">Uncharacterized protein</fullName>
    </submittedName>
</protein>
<comment type="caution">
    <text evidence="2">The sequence shown here is derived from an EMBL/GenBank/DDBJ whole genome shotgun (WGS) entry which is preliminary data.</text>
</comment>
<name>A0ABV7BYC4_9PROT</name>
<evidence type="ECO:0000256" key="1">
    <source>
        <dbReference type="SAM" id="Coils"/>
    </source>
</evidence>
<dbReference type="EMBL" id="JBHRSB010000007">
    <property type="protein sequence ID" value="MFC3002722.1"/>
    <property type="molecule type" value="Genomic_DNA"/>
</dbReference>
<feature type="coiled-coil region" evidence="1">
    <location>
        <begin position="12"/>
        <end position="39"/>
    </location>
</feature>
<keyword evidence="1" id="KW-0175">Coiled coil</keyword>
<evidence type="ECO:0000313" key="2">
    <source>
        <dbReference type="EMBL" id="MFC3002722.1"/>
    </source>
</evidence>
<sequence length="47" mass="5383">MTGKLRCLALQDKTLLRRLQRLEAAMDRLRTAVKAESRQARDESAPD</sequence>
<dbReference type="Proteomes" id="UP001595420">
    <property type="component" value="Unassembled WGS sequence"/>
</dbReference>
<reference evidence="3" key="1">
    <citation type="journal article" date="2019" name="Int. J. Syst. Evol. Microbiol.">
        <title>The Global Catalogue of Microorganisms (GCM) 10K type strain sequencing project: providing services to taxonomists for standard genome sequencing and annotation.</title>
        <authorList>
            <consortium name="The Broad Institute Genomics Platform"/>
            <consortium name="The Broad Institute Genome Sequencing Center for Infectious Disease"/>
            <person name="Wu L."/>
            <person name="Ma J."/>
        </authorList>
    </citation>
    <scope>NUCLEOTIDE SEQUENCE [LARGE SCALE GENOMIC DNA]</scope>
    <source>
        <strain evidence="3">CGMCC 1.16855</strain>
    </source>
</reference>
<keyword evidence="3" id="KW-1185">Reference proteome</keyword>
<proteinExistence type="predicted"/>